<evidence type="ECO:0000313" key="4">
    <source>
        <dbReference type="Proteomes" id="UP000220527"/>
    </source>
</evidence>
<evidence type="ECO:0000313" key="3">
    <source>
        <dbReference type="EMBL" id="PDW02025.1"/>
    </source>
</evidence>
<dbReference type="OrthoDB" id="9810929at2"/>
<dbReference type="PANTHER" id="PTHR12526:SF637">
    <property type="entry name" value="GLYCOSYLTRANSFERASE EPSF-RELATED"/>
    <property type="match status" value="1"/>
</dbReference>
<sequence length="411" mass="46606">MKLCFIADARSPIAQNWISYFVGADYDVHVISSYPCASSAIHGASIYEFPLAFARFSSSRINSTSMNSKKNQSRARISSPFTKTLIRDWVAMLDVIPHVSKLRRLINTINPDLVHAMRIPFEGIAASMAVDARFPLLVSVWGNDYTLHAKHSLPTAIMTRRTVRRTDAIHCDCERDLRLSFKWGFRVDAPSLVVPTAGGIQSDTFFSRTVTDSKVNYQEFQNKRVVINPRGIRGYMRNDVFFRSIPRVLHYHPDVLFVCPGMAGDKNAINWVKQYNLEKHVVLLPSVKRDEMAELFRLSEIMVSPSIHDGTPNSLLEAMSCGCFPVVSALESVKEWITDQDNGLFFDITSENDLADKVVRALDDDQLRNNARLRNIRIIQERADYATVMPSVVAFYRLLINSVSIRPLSQR</sequence>
<gene>
    <name evidence="3" type="ORF">CJ255_16110</name>
</gene>
<dbReference type="Proteomes" id="UP000220527">
    <property type="component" value="Unassembled WGS sequence"/>
</dbReference>
<dbReference type="AlphaFoldDB" id="A0A2A6RGL9"/>
<dbReference type="Pfam" id="PF00534">
    <property type="entry name" value="Glycos_transf_1"/>
    <property type="match status" value="1"/>
</dbReference>
<evidence type="ECO:0000259" key="1">
    <source>
        <dbReference type="Pfam" id="PF00534"/>
    </source>
</evidence>
<reference evidence="4" key="1">
    <citation type="submission" date="2017-08" db="EMBL/GenBank/DDBJ databases">
        <authorList>
            <person name="Grouzdev D.S."/>
            <person name="Gaisin V.A."/>
            <person name="Rysina M.S."/>
            <person name="Gorlenko V.M."/>
        </authorList>
    </citation>
    <scope>NUCLEOTIDE SEQUENCE [LARGE SCALE GENOMIC DNA]</scope>
    <source>
        <strain evidence="4">Kir15-3F</strain>
    </source>
</reference>
<dbReference type="InterPro" id="IPR028098">
    <property type="entry name" value="Glyco_trans_4-like_N"/>
</dbReference>
<keyword evidence="4" id="KW-1185">Reference proteome</keyword>
<dbReference type="EMBL" id="NQWI01000092">
    <property type="protein sequence ID" value="PDW02025.1"/>
    <property type="molecule type" value="Genomic_DNA"/>
</dbReference>
<protein>
    <recommendedName>
        <fullName evidence="5">Glycosyltransferase subfamily 4-like N-terminal domain-containing protein</fullName>
    </recommendedName>
</protein>
<feature type="domain" description="Glycosyl transferase family 1" evidence="1">
    <location>
        <begin position="218"/>
        <end position="371"/>
    </location>
</feature>
<dbReference type="PANTHER" id="PTHR12526">
    <property type="entry name" value="GLYCOSYLTRANSFERASE"/>
    <property type="match status" value="1"/>
</dbReference>
<dbReference type="InterPro" id="IPR001296">
    <property type="entry name" value="Glyco_trans_1"/>
</dbReference>
<dbReference type="RefSeq" id="WP_097645125.1">
    <property type="nucleotide sequence ID" value="NZ_NQWI01000092.1"/>
</dbReference>
<name>A0A2A6RGL9_9CHLR</name>
<dbReference type="Pfam" id="PF13477">
    <property type="entry name" value="Glyco_trans_4_2"/>
    <property type="match status" value="1"/>
</dbReference>
<accession>A0A2A6RGL9</accession>
<organism evidence="3 4">
    <name type="scientific">Candidatus Viridilinea mediisalina</name>
    <dbReference type="NCBI Taxonomy" id="2024553"/>
    <lineage>
        <taxon>Bacteria</taxon>
        <taxon>Bacillati</taxon>
        <taxon>Chloroflexota</taxon>
        <taxon>Chloroflexia</taxon>
        <taxon>Chloroflexales</taxon>
        <taxon>Chloroflexineae</taxon>
        <taxon>Oscillochloridaceae</taxon>
        <taxon>Candidatus Viridilinea</taxon>
    </lineage>
</organism>
<dbReference type="SUPFAM" id="SSF53756">
    <property type="entry name" value="UDP-Glycosyltransferase/glycogen phosphorylase"/>
    <property type="match status" value="1"/>
</dbReference>
<dbReference type="GO" id="GO:0016757">
    <property type="term" value="F:glycosyltransferase activity"/>
    <property type="evidence" value="ECO:0007669"/>
    <property type="project" value="InterPro"/>
</dbReference>
<evidence type="ECO:0008006" key="5">
    <source>
        <dbReference type="Google" id="ProtNLM"/>
    </source>
</evidence>
<proteinExistence type="predicted"/>
<dbReference type="CDD" id="cd03801">
    <property type="entry name" value="GT4_PimA-like"/>
    <property type="match status" value="1"/>
</dbReference>
<dbReference type="Gene3D" id="3.40.50.2000">
    <property type="entry name" value="Glycogen Phosphorylase B"/>
    <property type="match status" value="2"/>
</dbReference>
<evidence type="ECO:0000259" key="2">
    <source>
        <dbReference type="Pfam" id="PF13477"/>
    </source>
</evidence>
<feature type="domain" description="Glycosyltransferase subfamily 4-like N-terminal" evidence="2">
    <location>
        <begin position="92"/>
        <end position="171"/>
    </location>
</feature>
<comment type="caution">
    <text evidence="3">The sequence shown here is derived from an EMBL/GenBank/DDBJ whole genome shotgun (WGS) entry which is preliminary data.</text>
</comment>